<dbReference type="PROSITE" id="PS50297">
    <property type="entry name" value="ANK_REP_REGION"/>
    <property type="match status" value="4"/>
</dbReference>
<dbReference type="InterPro" id="IPR002110">
    <property type="entry name" value="Ankyrin_rpt"/>
</dbReference>
<feature type="repeat" description="ANK" evidence="7">
    <location>
        <begin position="136"/>
        <end position="168"/>
    </location>
</feature>
<reference evidence="10 11" key="1">
    <citation type="submission" date="2017-12" db="EMBL/GenBank/DDBJ databases">
        <title>Sequencing, de novo assembly and annotation of complete genome of a new Thraustochytrid species, strain FCC1311.</title>
        <authorList>
            <person name="Sedici K."/>
            <person name="Godart F."/>
            <person name="Aiese Cigliano R."/>
            <person name="Sanseverino W."/>
            <person name="Barakat M."/>
            <person name="Ortet P."/>
            <person name="Marechal E."/>
            <person name="Cagnac O."/>
            <person name="Amato A."/>
        </authorList>
    </citation>
    <scope>NUCLEOTIDE SEQUENCE [LARGE SCALE GENOMIC DNA]</scope>
</reference>
<dbReference type="Pfam" id="PF12796">
    <property type="entry name" value="Ank_2"/>
    <property type="match status" value="1"/>
</dbReference>
<dbReference type="GO" id="GO:0005829">
    <property type="term" value="C:cytosol"/>
    <property type="evidence" value="ECO:0007669"/>
    <property type="project" value="TreeGrafter"/>
</dbReference>
<dbReference type="InterPro" id="IPR013761">
    <property type="entry name" value="SAM/pointed_sf"/>
</dbReference>
<dbReference type="EMBL" id="BEYU01000069">
    <property type="protein sequence ID" value="GBG30010.1"/>
    <property type="molecule type" value="Genomic_DNA"/>
</dbReference>
<dbReference type="Pfam" id="PF01368">
    <property type="entry name" value="DHH"/>
    <property type="match status" value="1"/>
</dbReference>
<evidence type="ECO:0000313" key="10">
    <source>
        <dbReference type="EMBL" id="GBG30010.1"/>
    </source>
</evidence>
<keyword evidence="2" id="KW-0479">Metal-binding</keyword>
<keyword evidence="6" id="KW-0464">Manganese</keyword>
<dbReference type="InParanoid" id="A0A2R5GGK7"/>
<dbReference type="OrthoDB" id="374045at2759"/>
<comment type="caution">
    <text evidence="10">The sequence shown here is derived from an EMBL/GenBank/DDBJ whole genome shotgun (WGS) entry which is preliminary data.</text>
</comment>
<evidence type="ECO:0000256" key="2">
    <source>
        <dbReference type="ARBA" id="ARBA00022723"/>
    </source>
</evidence>
<evidence type="ECO:0000256" key="7">
    <source>
        <dbReference type="PROSITE-ProRule" id="PRU00023"/>
    </source>
</evidence>
<dbReference type="CDD" id="cd09487">
    <property type="entry name" value="SAM_superfamily"/>
    <property type="match status" value="1"/>
</dbReference>
<feature type="repeat" description="ANK" evidence="7">
    <location>
        <begin position="70"/>
        <end position="102"/>
    </location>
</feature>
<dbReference type="SUPFAM" id="SSF47769">
    <property type="entry name" value="SAM/Pointed domain"/>
    <property type="match status" value="1"/>
</dbReference>
<dbReference type="AlphaFoldDB" id="A0A2R5GGK7"/>
<accession>A0A2R5GGK7</accession>
<feature type="repeat" description="ANK" evidence="7">
    <location>
        <begin position="34"/>
        <end position="69"/>
    </location>
</feature>
<dbReference type="Pfam" id="PF00023">
    <property type="entry name" value="Ank"/>
    <property type="match status" value="2"/>
</dbReference>
<comment type="cofactor">
    <cofactor evidence="1">
        <name>Mn(2+)</name>
        <dbReference type="ChEBI" id="CHEBI:29035"/>
    </cofactor>
</comment>
<dbReference type="InterPro" id="IPR004097">
    <property type="entry name" value="DHHA2"/>
</dbReference>
<dbReference type="InterPro" id="IPR036770">
    <property type="entry name" value="Ankyrin_rpt-contain_sf"/>
</dbReference>
<feature type="domain" description="DHHA2" evidence="9">
    <location>
        <begin position="658"/>
        <end position="738"/>
    </location>
</feature>
<dbReference type="Gene3D" id="3.10.310.20">
    <property type="entry name" value="DHHA2 domain"/>
    <property type="match status" value="1"/>
</dbReference>
<feature type="repeat" description="ANK" evidence="7">
    <location>
        <begin position="103"/>
        <end position="135"/>
    </location>
</feature>
<sequence length="843" mass="91385">MVSMRRLIKLGDLAGVQRVVQRKPDLLDASVSSGGHTPLMWAIHSASGGQTAIAEWLLGRGAKIDLQNNNGWTALMLACRYDQPDMAQMLIEQGAKMNLQENKGWTALMFACRYEQPDTALALIERGAKLDLQDTEGGTALMYACCYSQPDTAQAIIQRGAKVNLRDNEGWTALMLASRYDQPDTAQALIQRGAKLDLQLTDGWTALMLSCQQPEESHHTAEGLLRSLKLCYAAGADLSLETVDGNDALAWARWFDRPDAVAFLEFATASEVAQIPRDALRQPQDLVVAFYEENLLTVEDCLMLEDEDLKGMGVSSPSKRRAILQRLNPSFAPPPRSSLPRRASHHMSKVMRRLSGADQNDACLTTDWGSNGANHEFASSMENGRIRHAKRVTWFDKEGHDDDIDLQTSRGIGTSRKEQVLARGRAAFTQLEAAAPAGGRRILAVAGNDACDADSLVSAIGFAWWWSVSKSTADLGCHPVALANVPRNELKLRKDAELLFKKAGMSPEGLVFVDEAAQVLQTVSAETRASHVALGLTDHNALTARLGAIFGSDVNVMGIMDHHQDSGAHKDAAVRVVDEGCGSACTLVAERILDEGEALDVPDALVTMLLGVILLDTRDFDPDAKKFSDRDVRVHKALCDRFASIVPDREAQSVLFRELMDARGDVEGFSASDLLRLDFKSVALSQGTFAGSTIGFASIMDTAKGFVARAEDSGEGLDSALQSMMSDSELDALFCLCKPVKVPEGGGKMKSVVMRARKEGLLPPLCDALDRLPQGLPDELAANPLFGADVQDIVNQGFGLVADEPLRESAGLPAEGLAAVKHLRRAITRKTLMPTVISMLEQI</sequence>
<evidence type="ECO:0000313" key="11">
    <source>
        <dbReference type="Proteomes" id="UP000241890"/>
    </source>
</evidence>
<dbReference type="Gene3D" id="3.90.1640.10">
    <property type="entry name" value="inorganic pyrophosphatase (n-terminal core)"/>
    <property type="match status" value="1"/>
</dbReference>
<dbReference type="SMART" id="SM00248">
    <property type="entry name" value="ANK"/>
    <property type="match status" value="6"/>
</dbReference>
<dbReference type="InterPro" id="IPR038222">
    <property type="entry name" value="DHHA2_dom_sf"/>
</dbReference>
<dbReference type="Pfam" id="PF02833">
    <property type="entry name" value="DHHA2"/>
    <property type="match status" value="1"/>
</dbReference>
<dbReference type="GO" id="GO:0016462">
    <property type="term" value="F:pyrophosphatase activity"/>
    <property type="evidence" value="ECO:0007669"/>
    <property type="project" value="InterPro"/>
</dbReference>
<dbReference type="GO" id="GO:0005634">
    <property type="term" value="C:nucleus"/>
    <property type="evidence" value="ECO:0007669"/>
    <property type="project" value="TreeGrafter"/>
</dbReference>
<keyword evidence="11" id="KW-1185">Reference proteome</keyword>
<dbReference type="SUPFAM" id="SSF64182">
    <property type="entry name" value="DHH phosphoesterases"/>
    <property type="match status" value="1"/>
</dbReference>
<evidence type="ECO:0000256" key="6">
    <source>
        <dbReference type="ARBA" id="ARBA00023211"/>
    </source>
</evidence>
<name>A0A2R5GGK7_9STRA</name>
<proteinExistence type="predicted"/>
<dbReference type="Gene3D" id="1.25.40.20">
    <property type="entry name" value="Ankyrin repeat-containing domain"/>
    <property type="match status" value="3"/>
</dbReference>
<dbReference type="GO" id="GO:0046872">
    <property type="term" value="F:metal ion binding"/>
    <property type="evidence" value="ECO:0007669"/>
    <property type="project" value="UniProtKB-KW"/>
</dbReference>
<dbReference type="PANTHER" id="PTHR24173:SF74">
    <property type="entry name" value="ANKYRIN REPEAT DOMAIN-CONTAINING PROTEIN 16"/>
    <property type="match status" value="1"/>
</dbReference>
<keyword evidence="3" id="KW-0677">Repeat</keyword>
<organism evidence="10 11">
    <name type="scientific">Hondaea fermentalgiana</name>
    <dbReference type="NCBI Taxonomy" id="2315210"/>
    <lineage>
        <taxon>Eukaryota</taxon>
        <taxon>Sar</taxon>
        <taxon>Stramenopiles</taxon>
        <taxon>Bigyra</taxon>
        <taxon>Labyrinthulomycetes</taxon>
        <taxon>Thraustochytrida</taxon>
        <taxon>Thraustochytriidae</taxon>
        <taxon>Hondaea</taxon>
    </lineage>
</organism>
<dbReference type="PROSITE" id="PS50088">
    <property type="entry name" value="ANK_REPEAT"/>
    <property type="match status" value="5"/>
</dbReference>
<dbReference type="Proteomes" id="UP000241890">
    <property type="component" value="Unassembled WGS sequence"/>
</dbReference>
<keyword evidence="5 7" id="KW-0040">ANK repeat</keyword>
<protein>
    <submittedName>
        <fullName evidence="10">Ankyrin repeat and KH domain-containing protein 1</fullName>
    </submittedName>
</protein>
<dbReference type="InterPro" id="IPR001667">
    <property type="entry name" value="DDH_dom"/>
</dbReference>
<dbReference type="SUPFAM" id="SSF48403">
    <property type="entry name" value="Ankyrin repeat"/>
    <property type="match status" value="1"/>
</dbReference>
<evidence type="ECO:0000259" key="9">
    <source>
        <dbReference type="Pfam" id="PF02833"/>
    </source>
</evidence>
<feature type="domain" description="DDH" evidence="8">
    <location>
        <begin position="444"/>
        <end position="605"/>
    </location>
</feature>
<evidence type="ECO:0000256" key="1">
    <source>
        <dbReference type="ARBA" id="ARBA00001936"/>
    </source>
</evidence>
<feature type="repeat" description="ANK" evidence="7">
    <location>
        <begin position="169"/>
        <end position="201"/>
    </location>
</feature>
<evidence type="ECO:0000259" key="8">
    <source>
        <dbReference type="Pfam" id="PF01368"/>
    </source>
</evidence>
<evidence type="ECO:0000256" key="4">
    <source>
        <dbReference type="ARBA" id="ARBA00022801"/>
    </source>
</evidence>
<dbReference type="InterPro" id="IPR038763">
    <property type="entry name" value="DHH_sf"/>
</dbReference>
<dbReference type="PANTHER" id="PTHR24173">
    <property type="entry name" value="ANKYRIN REPEAT CONTAINING"/>
    <property type="match status" value="1"/>
</dbReference>
<evidence type="ECO:0000256" key="3">
    <source>
        <dbReference type="ARBA" id="ARBA00022737"/>
    </source>
</evidence>
<dbReference type="GO" id="GO:1901223">
    <property type="term" value="P:negative regulation of non-canonical NF-kappaB signal transduction"/>
    <property type="evidence" value="ECO:0007669"/>
    <property type="project" value="TreeGrafter"/>
</dbReference>
<evidence type="ECO:0000256" key="5">
    <source>
        <dbReference type="ARBA" id="ARBA00023043"/>
    </source>
</evidence>
<gene>
    <name evidence="10" type="ORF">FCC1311_062302</name>
</gene>
<keyword evidence="4" id="KW-0378">Hydrolase</keyword>